<dbReference type="InterPro" id="IPR048024">
    <property type="entry name" value="Fxna-like_M28_dom"/>
</dbReference>
<evidence type="ECO:0000256" key="16">
    <source>
        <dbReference type="ARBA" id="ARBA00023136"/>
    </source>
</evidence>
<dbReference type="PANTHER" id="PTHR12147">
    <property type="entry name" value="METALLOPEPTIDASE M28 FAMILY MEMBER"/>
    <property type="match status" value="1"/>
</dbReference>
<dbReference type="FunFam" id="3.40.630.10:FF:000008">
    <property type="entry name" value="Endoplasmic reticulum metallopeptidase 1"/>
    <property type="match status" value="1"/>
</dbReference>
<dbReference type="SUPFAM" id="SSF57850">
    <property type="entry name" value="RING/U-box"/>
    <property type="match status" value="2"/>
</dbReference>
<keyword evidence="11" id="KW-0378">Hydrolase</keyword>
<feature type="region of interest" description="Disordered" evidence="20">
    <location>
        <begin position="2354"/>
        <end position="2407"/>
    </location>
</feature>
<feature type="region of interest" description="Disordered" evidence="20">
    <location>
        <begin position="850"/>
        <end position="928"/>
    </location>
</feature>
<feature type="transmembrane region" description="Helical" evidence="21">
    <location>
        <begin position="432"/>
        <end position="450"/>
    </location>
</feature>
<feature type="region of interest" description="Disordered" evidence="20">
    <location>
        <begin position="1449"/>
        <end position="1525"/>
    </location>
</feature>
<evidence type="ECO:0000313" key="25">
    <source>
        <dbReference type="EMBL" id="CAE6433121.1"/>
    </source>
</evidence>
<evidence type="ECO:0000256" key="12">
    <source>
        <dbReference type="ARBA" id="ARBA00022824"/>
    </source>
</evidence>
<evidence type="ECO:0000256" key="19">
    <source>
        <dbReference type="SAM" id="Coils"/>
    </source>
</evidence>
<feature type="compositionally biased region" description="Low complexity" evidence="20">
    <location>
        <begin position="2269"/>
        <end position="2286"/>
    </location>
</feature>
<proteinExistence type="inferred from homology"/>
<feature type="compositionally biased region" description="Basic and acidic residues" evidence="20">
    <location>
        <begin position="1492"/>
        <end position="1522"/>
    </location>
</feature>
<evidence type="ECO:0000256" key="3">
    <source>
        <dbReference type="ARBA" id="ARBA00010918"/>
    </source>
</evidence>
<evidence type="ECO:0000256" key="11">
    <source>
        <dbReference type="ARBA" id="ARBA00022801"/>
    </source>
</evidence>
<keyword evidence="16 21" id="KW-0472">Membrane</keyword>
<keyword evidence="17" id="KW-0325">Glycoprotein</keyword>
<evidence type="ECO:0000256" key="2">
    <source>
        <dbReference type="ARBA" id="ARBA00004477"/>
    </source>
</evidence>
<organism evidence="25 26">
    <name type="scientific">Rhizoctonia solani</name>
    <dbReference type="NCBI Taxonomy" id="456999"/>
    <lineage>
        <taxon>Eukaryota</taxon>
        <taxon>Fungi</taxon>
        <taxon>Dikarya</taxon>
        <taxon>Basidiomycota</taxon>
        <taxon>Agaricomycotina</taxon>
        <taxon>Agaricomycetes</taxon>
        <taxon>Cantharellales</taxon>
        <taxon>Ceratobasidiaceae</taxon>
        <taxon>Rhizoctonia</taxon>
    </lineage>
</organism>
<feature type="transmembrane region" description="Helical" evidence="21">
    <location>
        <begin position="389"/>
        <end position="412"/>
    </location>
</feature>
<feature type="compositionally biased region" description="Basic residues" evidence="20">
    <location>
        <begin position="865"/>
        <end position="875"/>
    </location>
</feature>
<comment type="cofactor">
    <cofactor evidence="1">
        <name>Zn(2+)</name>
        <dbReference type="ChEBI" id="CHEBI:29105"/>
    </cofactor>
</comment>
<evidence type="ECO:0000256" key="9">
    <source>
        <dbReference type="ARBA" id="ARBA00022771"/>
    </source>
</evidence>
<feature type="compositionally biased region" description="Polar residues" evidence="20">
    <location>
        <begin position="880"/>
        <end position="893"/>
    </location>
</feature>
<feature type="domain" description="RING-type" evidence="24">
    <location>
        <begin position="1616"/>
        <end position="1827"/>
    </location>
</feature>
<gene>
    <name evidence="25" type="ORF">RDB_LOCUS26400</name>
</gene>
<dbReference type="GO" id="GO:0016740">
    <property type="term" value="F:transferase activity"/>
    <property type="evidence" value="ECO:0007669"/>
    <property type="project" value="UniProtKB-KW"/>
</dbReference>
<feature type="transmembrane region" description="Helical" evidence="21">
    <location>
        <begin position="586"/>
        <end position="606"/>
    </location>
</feature>
<evidence type="ECO:0000259" key="23">
    <source>
        <dbReference type="PROSITE" id="PS50089"/>
    </source>
</evidence>
<keyword evidence="10" id="KW-0833">Ubl conjugation pathway</keyword>
<feature type="transmembrane region" description="Helical" evidence="21">
    <location>
        <begin position="514"/>
        <end position="535"/>
    </location>
</feature>
<evidence type="ECO:0000256" key="5">
    <source>
        <dbReference type="ARBA" id="ARBA00022679"/>
    </source>
</evidence>
<comment type="similarity">
    <text evidence="3">Belongs to the peptidase M28 family.</text>
</comment>
<evidence type="ECO:0000256" key="4">
    <source>
        <dbReference type="ARBA" id="ARBA00022670"/>
    </source>
</evidence>
<evidence type="ECO:0000256" key="15">
    <source>
        <dbReference type="ARBA" id="ARBA00023049"/>
    </source>
</evidence>
<dbReference type="InterPro" id="IPR013083">
    <property type="entry name" value="Znf_RING/FYVE/PHD"/>
</dbReference>
<evidence type="ECO:0000256" key="1">
    <source>
        <dbReference type="ARBA" id="ARBA00001947"/>
    </source>
</evidence>
<feature type="compositionally biased region" description="Polar residues" evidence="20">
    <location>
        <begin position="966"/>
        <end position="992"/>
    </location>
</feature>
<dbReference type="CDD" id="cd03875">
    <property type="entry name" value="M28_Fxna_like"/>
    <property type="match status" value="1"/>
</dbReference>
<feature type="coiled-coil region" evidence="19">
    <location>
        <begin position="1396"/>
        <end position="1423"/>
    </location>
</feature>
<evidence type="ECO:0000256" key="21">
    <source>
        <dbReference type="SAM" id="Phobius"/>
    </source>
</evidence>
<dbReference type="SMART" id="SM00184">
    <property type="entry name" value="RING"/>
    <property type="match status" value="2"/>
</dbReference>
<dbReference type="InterPro" id="IPR044066">
    <property type="entry name" value="TRIAD_supradom"/>
</dbReference>
<dbReference type="Pfam" id="PF04389">
    <property type="entry name" value="Peptidase_M28"/>
    <property type="match status" value="1"/>
</dbReference>
<name>A0A8H2XQQ2_9AGAM</name>
<evidence type="ECO:0000256" key="13">
    <source>
        <dbReference type="ARBA" id="ARBA00022833"/>
    </source>
</evidence>
<keyword evidence="5" id="KW-0808">Transferase</keyword>
<dbReference type="Gene3D" id="3.30.40.10">
    <property type="entry name" value="Zinc/RING finger domain, C3HC4 (zinc finger)"/>
    <property type="match status" value="1"/>
</dbReference>
<keyword evidence="22" id="KW-0732">Signal</keyword>
<evidence type="ECO:0000256" key="17">
    <source>
        <dbReference type="ARBA" id="ARBA00023180"/>
    </source>
</evidence>
<feature type="signal peptide" evidence="22">
    <location>
        <begin position="1"/>
        <end position="26"/>
    </location>
</feature>
<dbReference type="Gene3D" id="1.20.120.1750">
    <property type="match status" value="1"/>
</dbReference>
<feature type="transmembrane region" description="Helical" evidence="21">
    <location>
        <begin position="462"/>
        <end position="482"/>
    </location>
</feature>
<feature type="domain" description="RING-type" evidence="23">
    <location>
        <begin position="1620"/>
        <end position="1667"/>
    </location>
</feature>
<comment type="subcellular location">
    <subcellularLocation>
        <location evidence="2">Endoplasmic reticulum membrane</location>
        <topology evidence="2">Multi-pass membrane protein</topology>
    </subcellularLocation>
</comment>
<dbReference type="CDD" id="cd12087">
    <property type="entry name" value="TM_EGFR-like"/>
    <property type="match status" value="1"/>
</dbReference>
<evidence type="ECO:0000313" key="26">
    <source>
        <dbReference type="Proteomes" id="UP000663853"/>
    </source>
</evidence>
<feature type="region of interest" description="Disordered" evidence="20">
    <location>
        <begin position="1015"/>
        <end position="1115"/>
    </location>
</feature>
<dbReference type="GO" id="GO:0008235">
    <property type="term" value="F:metalloexopeptidase activity"/>
    <property type="evidence" value="ECO:0007669"/>
    <property type="project" value="InterPro"/>
</dbReference>
<dbReference type="PROSITE" id="PS51873">
    <property type="entry name" value="TRIAD"/>
    <property type="match status" value="1"/>
</dbReference>
<feature type="compositionally biased region" description="Basic and acidic residues" evidence="20">
    <location>
        <begin position="1458"/>
        <end position="1468"/>
    </location>
</feature>
<dbReference type="Gene3D" id="3.40.630.10">
    <property type="entry name" value="Zn peptidases"/>
    <property type="match status" value="1"/>
</dbReference>
<feature type="chain" id="PRO_5034820446" description="Peptide hydrolase" evidence="22">
    <location>
        <begin position="27"/>
        <end position="2407"/>
    </location>
</feature>
<evidence type="ECO:0000256" key="20">
    <source>
        <dbReference type="SAM" id="MobiDB-lite"/>
    </source>
</evidence>
<dbReference type="PROSITE" id="PS50089">
    <property type="entry name" value="ZF_RING_2"/>
    <property type="match status" value="1"/>
</dbReference>
<sequence>MTKSPSLWRTCASLLPLVIIVPWITSKMHYELPTPVVDLINPQTGLPQLSESQILSHVRVLSEDIGFRTVGTKEHALGDAWLLDQVNKLREQCEGAVSRTLGRKLECEVWRQQGSGTHRFDMMNKRVDKNYVDLSNIIMRVSDGTPEGKKHAVLVNSHLDSTLPSPGAADDAVSVGVMLECIRVLTQTPDWEPVYSIIFLFNNAEESLQDGSHLYATQHFTAHTVRAMINLEAAGSTGPEILFQATSEEMIEAYSHVPRPFGTVLANDVFSSGILMSDTDFRQFQEYQNLTGLDMAIVGNSYLYHTRRDLVENIEPGAAQHMAENTLALLTHLSSSMSPIPTLQTYTPPTTAYFSLLSRYFFSYHFSTAQQLYTATFVLSLPLLRFSRLYAQSIVGVPISLVFGLVSANLAAAIMSSLGQGMKWFANERYCLILYTPAALFGFLIFQVFLNSRASGAHLERLSYRSVHLFFGAGAWAIQSLGIGSAGLLWFASLFTGAGIVVDSVWGGETEVPLASYILGGLASLVIGTEVTVSLTDIFVPLTGRMGSLPPVDNIIASMTTVVAFYTFPLILPLSHRFGARTLKTFTILVAAWSVLTCIVFSMPAITPFDQTHQKRFFGLHVENVTSGEYTLQLGAADAAPGFEQLVGELATEFGAPGAKPTLNVMDDWNPDWDVLYPFSQFVTSYKVAAPRPTGYESSWAGTFTVKAFDDILDFATGTRRLTLKISHPGLIWTVIAFDAWVVKWSLNSPPPHGVARHHIKEASFYGTNEWSIKLEIKVPGLGEGKFTHDPLKINFVGIEEKAMWPGKKNDRAGPAMDVFERMDRWFEETRGGTEDVMLLGFFSRFGSPPTSPVNPAAMDERIQPKNKPKRKPSSRRALSDQTLINNINNTPNGAPHATKGPPVAGTKTFEPSRPAPRPPYRSNSTTEGLRAIVTRNMSTSSVSVNASSTSSVPVPPLRRRQSVSHHPSASKSVDNINNHPIYSKSPPSTAHTRPLSPRQLGKLPANASLPQLIPNLTGNTLPRLPGFIRPASAAPMARPTHPPPATPQPVPRSSSDGSIQPKNWNPYRPMSPDSKRSRPTKMADPVPSTSKPEPVAKPLPAPSASTHQPRPPATTEDMTMNLARMILTPPHTQRMVTYPGTSQYSAGGPSACGLTSLNAVRCVLQLEQTIRVGGGQIGTGPVGLSILGTMTKLEFVKDVMGIAPHWRSSEHLEVEDILGLPLFARSLTCIGTEQRLTNRRNFKEILSVLQATRTNNSAAAGVLITRPPEIISILHFPASLPTPTPATFSSAQSTPPLPLSNVFAIFDSHTRPTHPTGSAFIVSASIDQTARYLEKLFAVDAEVLQDGGALLGAFDAHFVVPGDTPPTASGPGVGLSIRPTDSDVYAANVGMLASQMELRAARQRAQRENELVMEQLRRSEGAYLRERRLREARDARVRELEGRVHEYERARRQRREGRKEREREKSTRASMATSPVEKNEDPLQVSIKGEAPTKDEGPTEIEPEVKEDPLKVLTPDEKGTLFDEPEVPDAEEAPVGLGKPTEDLDIATIAQIIEAAKPEPAPRLGTGGAIGFLASIASRGIPFWGTSQPDPALIPTPATPNPPPIPDADLSAPEITFHCDICQDTEPEVDVAIVEGCGHRFGRDCLKGFVSSRLSDGKFPIVCPTCATGDAAGTVGVVSSWLAESVGISQDEYERWTQLELAAYSFAIECTQCNRSYMVSREDYNDPGSKQFTCAMPDCDHTWCKSCSTTIEEGKTHTCDGSAELNRLMEREGWKKCPGCQAPIEKSEGCNHMTCTTPACNTHFCWDYMMQYNQHKRLAKKLLPRFEPTWTGQAVDVTSAVLSPVATTPDPVSQVTSTSQVQLPTSTLAAVTSVVQVPSETPSSSSQAPVAITTSTSTTPVLVTTDSTSTTSSVLSTSSTESTLVASTTPLTTSAAPTVLSTSSTPVVTSAAPAAEVTTSARAAATTPARSSSASLIRSSSMYTDSSGVVVNTVVIFPAPTANTSATETATPKSTGNAGTIVGAVAGGFVALIVLIAFVSWIVRQHSRRKKGNHDDFDRQSYLRNSIMIPDEPDRPVRGTQAALALARSNTGVAPRPPTMIERKNTYFAYGQSSPSFAPGQPISFEPGQIVSAPPTATGEPAYPSPVAFAAYTPPDQYHQTELARRPSGAQLLNRAPTNGGMYDNNTSYAPSSVSYGPESYGMHSPDSYGHDGYTYPMNPGAIDHRGMVQSVTPFQAEQYAEITRQLEGTGYEHGSFHPISPGPGPASPIIRSESGSPSQGSPSPLDETPMPNPFDEKTSQRIDSMPPALPPIESLSRTGTPIDPNPQHAHWSYDAKSQHEGNRLSVAGMLMPEPPSPPPMAVIREDRPAPAPVPAPATAPVAHNGAQPAHRPVSMFDADDAYGGM</sequence>
<dbReference type="InterPro" id="IPR045175">
    <property type="entry name" value="M28_fam"/>
</dbReference>
<evidence type="ECO:0000256" key="7">
    <source>
        <dbReference type="ARBA" id="ARBA00022723"/>
    </source>
</evidence>
<dbReference type="OrthoDB" id="46564at2759"/>
<keyword evidence="4" id="KW-0645">Protease</keyword>
<feature type="compositionally biased region" description="Pro residues" evidence="20">
    <location>
        <begin position="1041"/>
        <end position="1051"/>
    </location>
</feature>
<evidence type="ECO:0000256" key="8">
    <source>
        <dbReference type="ARBA" id="ARBA00022737"/>
    </source>
</evidence>
<evidence type="ECO:0000256" key="22">
    <source>
        <dbReference type="SAM" id="SignalP"/>
    </source>
</evidence>
<feature type="region of interest" description="Disordered" evidence="20">
    <location>
        <begin position="940"/>
        <end position="1003"/>
    </location>
</feature>
<keyword evidence="6 21" id="KW-0812">Transmembrane</keyword>
<feature type="transmembrane region" description="Helical" evidence="21">
    <location>
        <begin position="2022"/>
        <end position="2044"/>
    </location>
</feature>
<evidence type="ECO:0000259" key="24">
    <source>
        <dbReference type="PROSITE" id="PS51873"/>
    </source>
</evidence>
<evidence type="ECO:0000256" key="10">
    <source>
        <dbReference type="ARBA" id="ARBA00022786"/>
    </source>
</evidence>
<evidence type="ECO:0000256" key="14">
    <source>
        <dbReference type="ARBA" id="ARBA00022989"/>
    </source>
</evidence>
<keyword evidence="13" id="KW-0862">Zinc</keyword>
<dbReference type="GO" id="GO:0008270">
    <property type="term" value="F:zinc ion binding"/>
    <property type="evidence" value="ECO:0007669"/>
    <property type="project" value="UniProtKB-KW"/>
</dbReference>
<feature type="region of interest" description="Disordered" evidence="20">
    <location>
        <begin position="1904"/>
        <end position="1926"/>
    </location>
</feature>
<dbReference type="InterPro" id="IPR007484">
    <property type="entry name" value="Peptidase_M28"/>
</dbReference>
<feature type="region of interest" description="Disordered" evidence="20">
    <location>
        <begin position="2252"/>
        <end position="2331"/>
    </location>
</feature>
<protein>
    <recommendedName>
        <fullName evidence="27">Peptide hydrolase</fullName>
    </recommendedName>
</protein>
<keyword evidence="9 18" id="KW-0863">Zinc-finger</keyword>
<dbReference type="InterPro" id="IPR001841">
    <property type="entry name" value="Znf_RING"/>
</dbReference>
<dbReference type="GO" id="GO:0005789">
    <property type="term" value="C:endoplasmic reticulum membrane"/>
    <property type="evidence" value="ECO:0007669"/>
    <property type="project" value="UniProtKB-SubCell"/>
</dbReference>
<dbReference type="Proteomes" id="UP000663853">
    <property type="component" value="Unassembled WGS sequence"/>
</dbReference>
<dbReference type="Pfam" id="PF22191">
    <property type="entry name" value="IBR_1"/>
    <property type="match status" value="1"/>
</dbReference>
<dbReference type="SUPFAM" id="SSF53187">
    <property type="entry name" value="Zn-dependent exopeptidases"/>
    <property type="match status" value="1"/>
</dbReference>
<keyword evidence="14 21" id="KW-1133">Transmembrane helix</keyword>
<dbReference type="EMBL" id="CAJMXA010000499">
    <property type="protein sequence ID" value="CAE6433121.1"/>
    <property type="molecule type" value="Genomic_DNA"/>
</dbReference>
<evidence type="ECO:0000256" key="6">
    <source>
        <dbReference type="ARBA" id="ARBA00022692"/>
    </source>
</evidence>
<keyword evidence="12" id="KW-0256">Endoplasmic reticulum</keyword>
<feature type="transmembrane region" description="Helical" evidence="21">
    <location>
        <begin position="555"/>
        <end position="574"/>
    </location>
</feature>
<evidence type="ECO:0000256" key="18">
    <source>
        <dbReference type="PROSITE-ProRule" id="PRU00175"/>
    </source>
</evidence>
<keyword evidence="7" id="KW-0479">Metal-binding</keyword>
<feature type="compositionally biased region" description="Low complexity" evidence="20">
    <location>
        <begin position="940"/>
        <end position="953"/>
    </location>
</feature>
<dbReference type="GO" id="GO:0006508">
    <property type="term" value="P:proteolysis"/>
    <property type="evidence" value="ECO:0007669"/>
    <property type="project" value="UniProtKB-KW"/>
</dbReference>
<keyword evidence="8" id="KW-0677">Repeat</keyword>
<keyword evidence="15" id="KW-0482">Metalloprotease</keyword>
<comment type="caution">
    <text evidence="25">The sequence shown here is derived from an EMBL/GenBank/DDBJ whole genome shotgun (WGS) entry which is preliminary data.</text>
</comment>
<dbReference type="CDD" id="cd20336">
    <property type="entry name" value="Rcat_RBR"/>
    <property type="match status" value="1"/>
</dbReference>
<dbReference type="PANTHER" id="PTHR12147:SF22">
    <property type="entry name" value="ENDOPLASMIC RETICULUM METALLOPEPTIDASE 1"/>
    <property type="match status" value="1"/>
</dbReference>
<feature type="compositionally biased region" description="Polar residues" evidence="20">
    <location>
        <begin position="1053"/>
        <end position="1064"/>
    </location>
</feature>
<accession>A0A8H2XQQ2</accession>
<keyword evidence="19" id="KW-0175">Coiled coil</keyword>
<evidence type="ECO:0008006" key="27">
    <source>
        <dbReference type="Google" id="ProtNLM"/>
    </source>
</evidence>
<reference evidence="25" key="1">
    <citation type="submission" date="2021-01" db="EMBL/GenBank/DDBJ databases">
        <authorList>
            <person name="Kaushik A."/>
        </authorList>
    </citation>
    <scope>NUCLEOTIDE SEQUENCE</scope>
    <source>
        <strain evidence="25">AG6-10EEA</strain>
    </source>
</reference>